<keyword evidence="5" id="KW-1185">Reference proteome</keyword>
<feature type="domain" description="Response regulatory" evidence="3">
    <location>
        <begin position="24"/>
        <end position="140"/>
    </location>
</feature>
<organism evidence="4 5">
    <name type="scientific">Funiculus sociatus GB2-A5</name>
    <dbReference type="NCBI Taxonomy" id="2933946"/>
    <lineage>
        <taxon>Bacteria</taxon>
        <taxon>Bacillati</taxon>
        <taxon>Cyanobacteriota</taxon>
        <taxon>Cyanophyceae</taxon>
        <taxon>Coleofasciculales</taxon>
        <taxon>Coleofasciculaceae</taxon>
        <taxon>Funiculus</taxon>
    </lineage>
</organism>
<dbReference type="Pfam" id="PF00072">
    <property type="entry name" value="Response_reg"/>
    <property type="match status" value="1"/>
</dbReference>
<feature type="modified residue" description="4-aspartylphosphate" evidence="2">
    <location>
        <position position="73"/>
    </location>
</feature>
<dbReference type="Gene3D" id="3.40.50.2300">
    <property type="match status" value="1"/>
</dbReference>
<dbReference type="RefSeq" id="WP_190424949.1">
    <property type="nucleotide sequence ID" value="NZ_JAMPKK010000051.1"/>
</dbReference>
<sequence>MSSETQSSTTNQKLNSSASTAAKRILIVEDSPMNRELLNDYLGYLGYEVFALAEGSGFFQALVDFQPDLILLDLKLPDIDGYTILQQIQEGTDWLHIPVIVVSAFAFQVDKEKALRLGARRFIVKPVNIVDLKQAIQEELQMGS</sequence>
<dbReference type="InterPro" id="IPR050595">
    <property type="entry name" value="Bact_response_regulator"/>
</dbReference>
<protein>
    <submittedName>
        <fullName evidence="4">Response regulator</fullName>
    </submittedName>
</protein>
<dbReference type="SUPFAM" id="SSF52172">
    <property type="entry name" value="CheY-like"/>
    <property type="match status" value="1"/>
</dbReference>
<evidence type="ECO:0000259" key="3">
    <source>
        <dbReference type="PROSITE" id="PS50110"/>
    </source>
</evidence>
<dbReference type="PANTHER" id="PTHR44591">
    <property type="entry name" value="STRESS RESPONSE REGULATOR PROTEIN 1"/>
    <property type="match status" value="1"/>
</dbReference>
<dbReference type="Proteomes" id="UP001442494">
    <property type="component" value="Unassembled WGS sequence"/>
</dbReference>
<dbReference type="PANTHER" id="PTHR44591:SF3">
    <property type="entry name" value="RESPONSE REGULATORY DOMAIN-CONTAINING PROTEIN"/>
    <property type="match status" value="1"/>
</dbReference>
<dbReference type="EMBL" id="JAMPKK010000051">
    <property type="protein sequence ID" value="MEP0866779.1"/>
    <property type="molecule type" value="Genomic_DNA"/>
</dbReference>
<dbReference type="InterPro" id="IPR001789">
    <property type="entry name" value="Sig_transdc_resp-reg_receiver"/>
</dbReference>
<evidence type="ECO:0000256" key="2">
    <source>
        <dbReference type="PROSITE-ProRule" id="PRU00169"/>
    </source>
</evidence>
<comment type="caution">
    <text evidence="4">The sequence shown here is derived from an EMBL/GenBank/DDBJ whole genome shotgun (WGS) entry which is preliminary data.</text>
</comment>
<name>A0ABV0JTK6_9CYAN</name>
<dbReference type="PROSITE" id="PS50110">
    <property type="entry name" value="RESPONSE_REGULATORY"/>
    <property type="match status" value="1"/>
</dbReference>
<gene>
    <name evidence="4" type="ORF">NDI37_20195</name>
</gene>
<proteinExistence type="predicted"/>
<accession>A0ABV0JTK6</accession>
<evidence type="ECO:0000256" key="1">
    <source>
        <dbReference type="ARBA" id="ARBA00022553"/>
    </source>
</evidence>
<keyword evidence="1 2" id="KW-0597">Phosphoprotein</keyword>
<evidence type="ECO:0000313" key="4">
    <source>
        <dbReference type="EMBL" id="MEP0866779.1"/>
    </source>
</evidence>
<evidence type="ECO:0000313" key="5">
    <source>
        <dbReference type="Proteomes" id="UP001442494"/>
    </source>
</evidence>
<reference evidence="4 5" key="1">
    <citation type="submission" date="2022-04" db="EMBL/GenBank/DDBJ databases">
        <title>Positive selection, recombination, and allopatry shape intraspecific diversity of widespread and dominant cyanobacteria.</title>
        <authorList>
            <person name="Wei J."/>
            <person name="Shu W."/>
            <person name="Hu C."/>
        </authorList>
    </citation>
    <scope>NUCLEOTIDE SEQUENCE [LARGE SCALE GENOMIC DNA]</scope>
    <source>
        <strain evidence="4 5">GB2-A5</strain>
    </source>
</reference>
<dbReference type="InterPro" id="IPR011006">
    <property type="entry name" value="CheY-like_superfamily"/>
</dbReference>
<dbReference type="SMART" id="SM00448">
    <property type="entry name" value="REC"/>
    <property type="match status" value="1"/>
</dbReference>